<evidence type="ECO:0000313" key="1">
    <source>
        <dbReference type="EMBL" id="SEM66113.1"/>
    </source>
</evidence>
<dbReference type="STRING" id="551995.SAMN05192574_101376"/>
<protein>
    <submittedName>
        <fullName evidence="1">Uncharacterized protein</fullName>
    </submittedName>
</protein>
<keyword evidence="2" id="KW-1185">Reference proteome</keyword>
<dbReference type="RefSeq" id="WP_091206849.1">
    <property type="nucleotide sequence ID" value="NZ_FOCL01000001.1"/>
</dbReference>
<reference evidence="2" key="1">
    <citation type="submission" date="2016-10" db="EMBL/GenBank/DDBJ databases">
        <authorList>
            <person name="Varghese N."/>
            <person name="Submissions S."/>
        </authorList>
    </citation>
    <scope>NUCLEOTIDE SEQUENCE [LARGE SCALE GENOMIC DNA]</scope>
    <source>
        <strain evidence="2">Gh-48</strain>
    </source>
</reference>
<proteinExistence type="predicted"/>
<sequence length="107" mass="11543">MKKENIKTLEDAQAYITQVEGERDAALSAQKQAEEIANDAIEKASVAIGAAPKDFTTVVKNIGKVEVHFGADGVSKDELLDNHEKITELLKKGSHAVTLLEANKKGK</sequence>
<gene>
    <name evidence="1" type="ORF">SAMN05192574_101376</name>
</gene>
<dbReference type="EMBL" id="FOCL01000001">
    <property type="protein sequence ID" value="SEM66113.1"/>
    <property type="molecule type" value="Genomic_DNA"/>
</dbReference>
<organism evidence="1 2">
    <name type="scientific">Mucilaginibacter gossypiicola</name>
    <dbReference type="NCBI Taxonomy" id="551995"/>
    <lineage>
        <taxon>Bacteria</taxon>
        <taxon>Pseudomonadati</taxon>
        <taxon>Bacteroidota</taxon>
        <taxon>Sphingobacteriia</taxon>
        <taxon>Sphingobacteriales</taxon>
        <taxon>Sphingobacteriaceae</taxon>
        <taxon>Mucilaginibacter</taxon>
    </lineage>
</organism>
<dbReference type="AlphaFoldDB" id="A0A1H8A6C5"/>
<dbReference type="OrthoDB" id="9999017at2"/>
<accession>A0A1H8A6C5</accession>
<evidence type="ECO:0000313" key="2">
    <source>
        <dbReference type="Proteomes" id="UP000198942"/>
    </source>
</evidence>
<name>A0A1H8A6C5_9SPHI</name>
<dbReference type="Proteomes" id="UP000198942">
    <property type="component" value="Unassembled WGS sequence"/>
</dbReference>